<dbReference type="Proteomes" id="UP000712673">
    <property type="component" value="Unassembled WGS sequence"/>
</dbReference>
<accession>A0A937W2F3</accession>
<name>A0A937W2F3_UNCTE</name>
<feature type="non-terminal residue" evidence="1">
    <location>
        <position position="67"/>
    </location>
</feature>
<evidence type="ECO:0000313" key="1">
    <source>
        <dbReference type="EMBL" id="MBM3224963.1"/>
    </source>
</evidence>
<sequence length="67" mass="7569">MPEVEQTYSRARALCTQVGSMPQLVPMLRGLWRFYLNRGALATARELGEQLFELAQHAAEPTHLLEA</sequence>
<gene>
    <name evidence="1" type="ORF">FJZ47_14330</name>
</gene>
<protein>
    <submittedName>
        <fullName evidence="1">Uncharacterized protein</fullName>
    </submittedName>
</protein>
<organism evidence="1 2">
    <name type="scientific">Tectimicrobiota bacterium</name>
    <dbReference type="NCBI Taxonomy" id="2528274"/>
    <lineage>
        <taxon>Bacteria</taxon>
        <taxon>Pseudomonadati</taxon>
        <taxon>Nitrospinota/Tectimicrobiota group</taxon>
        <taxon>Candidatus Tectimicrobiota</taxon>
    </lineage>
</organism>
<evidence type="ECO:0000313" key="2">
    <source>
        <dbReference type="Proteomes" id="UP000712673"/>
    </source>
</evidence>
<dbReference type="EMBL" id="VGLS01000447">
    <property type="protein sequence ID" value="MBM3224963.1"/>
    <property type="molecule type" value="Genomic_DNA"/>
</dbReference>
<comment type="caution">
    <text evidence="1">The sequence shown here is derived from an EMBL/GenBank/DDBJ whole genome shotgun (WGS) entry which is preliminary data.</text>
</comment>
<proteinExistence type="predicted"/>
<dbReference type="AlphaFoldDB" id="A0A937W2F3"/>
<reference evidence="1" key="1">
    <citation type="submission" date="2019-03" db="EMBL/GenBank/DDBJ databases">
        <title>Lake Tanganyika Metagenome-Assembled Genomes (MAGs).</title>
        <authorList>
            <person name="Tran P."/>
        </authorList>
    </citation>
    <scope>NUCLEOTIDE SEQUENCE</scope>
    <source>
        <strain evidence="1">K_DeepCast_65m_m2_066</strain>
    </source>
</reference>